<dbReference type="KEGG" id="gtt:GUITHDRAFT_118086"/>
<dbReference type="PaxDb" id="55529-EKX35811"/>
<feature type="compositionally biased region" description="Polar residues" evidence="1">
    <location>
        <begin position="1"/>
        <end position="13"/>
    </location>
</feature>
<reference evidence="3" key="3">
    <citation type="submission" date="2016-03" db="UniProtKB">
        <authorList>
            <consortium name="EnsemblProtists"/>
        </authorList>
    </citation>
    <scope>IDENTIFICATION</scope>
</reference>
<reference evidence="4" key="2">
    <citation type="submission" date="2012-11" db="EMBL/GenBank/DDBJ databases">
        <authorList>
            <person name="Kuo A."/>
            <person name="Curtis B.A."/>
            <person name="Tanifuji G."/>
            <person name="Burki F."/>
            <person name="Gruber A."/>
            <person name="Irimia M."/>
            <person name="Maruyama S."/>
            <person name="Arias M.C."/>
            <person name="Ball S.G."/>
            <person name="Gile G.H."/>
            <person name="Hirakawa Y."/>
            <person name="Hopkins J.F."/>
            <person name="Rensing S.A."/>
            <person name="Schmutz J."/>
            <person name="Symeonidi A."/>
            <person name="Elias M."/>
            <person name="Eveleigh R.J."/>
            <person name="Herman E.K."/>
            <person name="Klute M.J."/>
            <person name="Nakayama T."/>
            <person name="Obornik M."/>
            <person name="Reyes-Prieto A."/>
            <person name="Armbrust E.V."/>
            <person name="Aves S.J."/>
            <person name="Beiko R.G."/>
            <person name="Coutinho P."/>
            <person name="Dacks J.B."/>
            <person name="Durnford D.G."/>
            <person name="Fast N.M."/>
            <person name="Green B.R."/>
            <person name="Grisdale C."/>
            <person name="Hempe F."/>
            <person name="Henrissat B."/>
            <person name="Hoppner M.P."/>
            <person name="Ishida K.-I."/>
            <person name="Kim E."/>
            <person name="Koreny L."/>
            <person name="Kroth P.G."/>
            <person name="Liu Y."/>
            <person name="Malik S.-B."/>
            <person name="Maier U.G."/>
            <person name="McRose D."/>
            <person name="Mock T."/>
            <person name="Neilson J.A."/>
            <person name="Onodera N.T."/>
            <person name="Poole A.M."/>
            <person name="Pritham E.J."/>
            <person name="Richards T.A."/>
            <person name="Rocap G."/>
            <person name="Roy S.W."/>
            <person name="Sarai C."/>
            <person name="Schaack S."/>
            <person name="Shirato S."/>
            <person name="Slamovits C.H."/>
            <person name="Spencer D.F."/>
            <person name="Suzuki S."/>
            <person name="Worden A.Z."/>
            <person name="Zauner S."/>
            <person name="Barry K."/>
            <person name="Bell C."/>
            <person name="Bharti A.K."/>
            <person name="Crow J.A."/>
            <person name="Grimwood J."/>
            <person name="Kramer R."/>
            <person name="Lindquist E."/>
            <person name="Lucas S."/>
            <person name="Salamov A."/>
            <person name="McFadden G.I."/>
            <person name="Lane C.E."/>
            <person name="Keeling P.J."/>
            <person name="Gray M.W."/>
            <person name="Grigoriev I.V."/>
            <person name="Archibald J.M."/>
        </authorList>
    </citation>
    <scope>NUCLEOTIDE SEQUENCE</scope>
    <source>
        <strain evidence="4">CCMP2712</strain>
    </source>
</reference>
<reference evidence="2 4" key="1">
    <citation type="journal article" date="2012" name="Nature">
        <title>Algal genomes reveal evolutionary mosaicism and the fate of nucleomorphs.</title>
        <authorList>
            <consortium name="DOE Joint Genome Institute"/>
            <person name="Curtis B.A."/>
            <person name="Tanifuji G."/>
            <person name="Burki F."/>
            <person name="Gruber A."/>
            <person name="Irimia M."/>
            <person name="Maruyama S."/>
            <person name="Arias M.C."/>
            <person name="Ball S.G."/>
            <person name="Gile G.H."/>
            <person name="Hirakawa Y."/>
            <person name="Hopkins J.F."/>
            <person name="Kuo A."/>
            <person name="Rensing S.A."/>
            <person name="Schmutz J."/>
            <person name="Symeonidi A."/>
            <person name="Elias M."/>
            <person name="Eveleigh R.J."/>
            <person name="Herman E.K."/>
            <person name="Klute M.J."/>
            <person name="Nakayama T."/>
            <person name="Obornik M."/>
            <person name="Reyes-Prieto A."/>
            <person name="Armbrust E.V."/>
            <person name="Aves S.J."/>
            <person name="Beiko R.G."/>
            <person name="Coutinho P."/>
            <person name="Dacks J.B."/>
            <person name="Durnford D.G."/>
            <person name="Fast N.M."/>
            <person name="Green B.R."/>
            <person name="Grisdale C.J."/>
            <person name="Hempel F."/>
            <person name="Henrissat B."/>
            <person name="Hoppner M.P."/>
            <person name="Ishida K."/>
            <person name="Kim E."/>
            <person name="Koreny L."/>
            <person name="Kroth P.G."/>
            <person name="Liu Y."/>
            <person name="Malik S.B."/>
            <person name="Maier U.G."/>
            <person name="McRose D."/>
            <person name="Mock T."/>
            <person name="Neilson J.A."/>
            <person name="Onodera N.T."/>
            <person name="Poole A.M."/>
            <person name="Pritham E.J."/>
            <person name="Richards T.A."/>
            <person name="Rocap G."/>
            <person name="Roy S.W."/>
            <person name="Sarai C."/>
            <person name="Schaack S."/>
            <person name="Shirato S."/>
            <person name="Slamovits C.H."/>
            <person name="Spencer D.F."/>
            <person name="Suzuki S."/>
            <person name="Worden A.Z."/>
            <person name="Zauner S."/>
            <person name="Barry K."/>
            <person name="Bell C."/>
            <person name="Bharti A.K."/>
            <person name="Crow J.A."/>
            <person name="Grimwood J."/>
            <person name="Kramer R."/>
            <person name="Lindquist E."/>
            <person name="Lucas S."/>
            <person name="Salamov A."/>
            <person name="McFadden G.I."/>
            <person name="Lane C.E."/>
            <person name="Keeling P.J."/>
            <person name="Gray M.W."/>
            <person name="Grigoriev I.V."/>
            <person name="Archibald J.M."/>
        </authorList>
    </citation>
    <scope>NUCLEOTIDE SEQUENCE</scope>
    <source>
        <strain evidence="2 4">CCMP2712</strain>
    </source>
</reference>
<dbReference type="EMBL" id="JH993084">
    <property type="protein sequence ID" value="EKX35811.1"/>
    <property type="molecule type" value="Genomic_DNA"/>
</dbReference>
<evidence type="ECO:0000313" key="4">
    <source>
        <dbReference type="Proteomes" id="UP000011087"/>
    </source>
</evidence>
<feature type="non-terminal residue" evidence="2">
    <location>
        <position position="342"/>
    </location>
</feature>
<dbReference type="GeneID" id="17292525"/>
<dbReference type="Proteomes" id="UP000011087">
    <property type="component" value="Unassembled WGS sequence"/>
</dbReference>
<feature type="compositionally biased region" description="Basic and acidic residues" evidence="1">
    <location>
        <begin position="48"/>
        <end position="57"/>
    </location>
</feature>
<dbReference type="OMA" id="HYRETHR"/>
<accession>L1IHX1</accession>
<dbReference type="RefSeq" id="XP_005822791.1">
    <property type="nucleotide sequence ID" value="XM_005822734.1"/>
</dbReference>
<organism evidence="2">
    <name type="scientific">Guillardia theta (strain CCMP2712)</name>
    <name type="common">Cryptophyte</name>
    <dbReference type="NCBI Taxonomy" id="905079"/>
    <lineage>
        <taxon>Eukaryota</taxon>
        <taxon>Cryptophyceae</taxon>
        <taxon>Pyrenomonadales</taxon>
        <taxon>Geminigeraceae</taxon>
        <taxon>Guillardia</taxon>
    </lineage>
</organism>
<protein>
    <submittedName>
        <fullName evidence="2 3">Uncharacterized protein</fullName>
    </submittedName>
</protein>
<sequence length="342" mass="40256">MPSRTTSPRTSALNRVRERVKAVSSRYSSNPQSQDTSLLSTSSQTLEEEVRTEREGVSKNNTSIERKYQEEVIKIHALWKQAKSELKHKDDELRENRRELERERSKLQEAHAVERAHLMRELERVKVEMTEREREYERREQSLRSAVRDMGIQMEKAEEVMQRAMRQRDEQEGAAAEAREEIARLQEELKEIKMHVSSREKRLQQVLTSLEEENKSLSSAVQAKSDELEGCLRRLKQGDADNEESSKQIQRMLRKLDASNQQAEELREQVKVYRSRTEVAEGELIMSSKIVDNLRGELRLVQDELEEMKQKKRNQTLQMDQQEVQSALTTMRQEIKHLKKDK</sequence>
<evidence type="ECO:0000313" key="3">
    <source>
        <dbReference type="EnsemblProtists" id="EKX35811"/>
    </source>
</evidence>
<evidence type="ECO:0000313" key="2">
    <source>
        <dbReference type="EMBL" id="EKX35811.1"/>
    </source>
</evidence>
<proteinExistence type="predicted"/>
<dbReference type="AlphaFoldDB" id="L1IHX1"/>
<dbReference type="STRING" id="905079.L1IHX1"/>
<feature type="compositionally biased region" description="Low complexity" evidence="1">
    <location>
        <begin position="32"/>
        <end position="45"/>
    </location>
</feature>
<keyword evidence="4" id="KW-1185">Reference proteome</keyword>
<name>L1IHX1_GUITC</name>
<gene>
    <name evidence="2" type="ORF">GUITHDRAFT_118086</name>
</gene>
<dbReference type="EnsemblProtists" id="EKX35811">
    <property type="protein sequence ID" value="EKX35811"/>
    <property type="gene ID" value="GUITHDRAFT_118086"/>
</dbReference>
<evidence type="ECO:0000256" key="1">
    <source>
        <dbReference type="SAM" id="MobiDB-lite"/>
    </source>
</evidence>
<feature type="region of interest" description="Disordered" evidence="1">
    <location>
        <begin position="1"/>
        <end position="64"/>
    </location>
</feature>
<feature type="region of interest" description="Disordered" evidence="1">
    <location>
        <begin position="84"/>
        <end position="105"/>
    </location>
</feature>
<dbReference type="HOGENOM" id="CLU_812812_0_0_1"/>